<dbReference type="AlphaFoldDB" id="A0A7T5EPJ6"/>
<feature type="domain" description="NodB homology" evidence="2">
    <location>
        <begin position="71"/>
        <end position="252"/>
    </location>
</feature>
<evidence type="ECO:0000313" key="5">
    <source>
        <dbReference type="Proteomes" id="UP000595847"/>
    </source>
</evidence>
<dbReference type="GO" id="GO:0005975">
    <property type="term" value="P:carbohydrate metabolic process"/>
    <property type="evidence" value="ECO:0007669"/>
    <property type="project" value="InterPro"/>
</dbReference>
<dbReference type="NCBIfam" id="TIGR02884">
    <property type="entry name" value="spore_pdaA"/>
    <property type="match status" value="1"/>
</dbReference>
<protein>
    <submittedName>
        <fullName evidence="3">Delta-lactam-biosynthetic de-N-acetylase</fullName>
    </submittedName>
</protein>
<evidence type="ECO:0000313" key="3">
    <source>
        <dbReference type="EMBL" id="QQE76429.1"/>
    </source>
</evidence>
<dbReference type="EMBL" id="CP073708">
    <property type="protein sequence ID" value="QUO43507.1"/>
    <property type="molecule type" value="Genomic_DNA"/>
</dbReference>
<keyword evidence="1" id="KW-0732">Signal</keyword>
<dbReference type="PROSITE" id="PS51677">
    <property type="entry name" value="NODB"/>
    <property type="match status" value="1"/>
</dbReference>
<accession>A0A7T5EPJ6</accession>
<name>A0A7T5EPJ6_9BACL</name>
<dbReference type="PANTHER" id="PTHR10587:SF78">
    <property type="entry name" value="PEPTIDOGLYCAN-N-ACETYLMURAMIC ACID DEACETYLASE PDAA"/>
    <property type="match status" value="1"/>
</dbReference>
<feature type="chain" id="PRO_5032918622" evidence="1">
    <location>
        <begin position="28"/>
        <end position="266"/>
    </location>
</feature>
<dbReference type="InterPro" id="IPR011330">
    <property type="entry name" value="Glyco_hydro/deAcase_b/a-brl"/>
</dbReference>
<proteinExistence type="predicted"/>
<evidence type="ECO:0000313" key="6">
    <source>
        <dbReference type="Proteomes" id="UP000677234"/>
    </source>
</evidence>
<keyword evidence="6" id="KW-1185">Reference proteome</keyword>
<dbReference type="KEGG" id="bcop:JD108_00170"/>
<feature type="signal peptide" evidence="1">
    <location>
        <begin position="1"/>
        <end position="27"/>
    </location>
</feature>
<gene>
    <name evidence="3" type="primary">pdaA</name>
    <name evidence="3" type="ORF">JD108_00170</name>
    <name evidence="4" type="ORF">KDJ56_00170</name>
</gene>
<dbReference type="Proteomes" id="UP000677234">
    <property type="component" value="Chromosome"/>
</dbReference>
<dbReference type="GO" id="GO:0016020">
    <property type="term" value="C:membrane"/>
    <property type="evidence" value="ECO:0007669"/>
    <property type="project" value="TreeGrafter"/>
</dbReference>
<dbReference type="PANTHER" id="PTHR10587">
    <property type="entry name" value="GLYCOSYL TRANSFERASE-RELATED"/>
    <property type="match status" value="1"/>
</dbReference>
<dbReference type="InterPro" id="IPR002509">
    <property type="entry name" value="NODB_dom"/>
</dbReference>
<dbReference type="SUPFAM" id="SSF88713">
    <property type="entry name" value="Glycoside hydrolase/deacetylase"/>
    <property type="match status" value="1"/>
</dbReference>
<dbReference type="Proteomes" id="UP000595847">
    <property type="component" value="Chromosome"/>
</dbReference>
<reference evidence="3 5" key="1">
    <citation type="submission" date="2020-12" db="EMBL/GenBank/DDBJ databases">
        <title>strain FJAT-54423T represents a novel species of the genus Brevibacillus.</title>
        <authorList>
            <person name="Tang R."/>
        </authorList>
    </citation>
    <scope>NUCLEOTIDE SEQUENCE [LARGE SCALE GENOMIC DNA]</scope>
    <source>
        <strain evidence="3 5">FJAT-54423</strain>
    </source>
</reference>
<evidence type="ECO:0000256" key="1">
    <source>
        <dbReference type="SAM" id="SignalP"/>
    </source>
</evidence>
<evidence type="ECO:0000259" key="2">
    <source>
        <dbReference type="PROSITE" id="PS51677"/>
    </source>
</evidence>
<dbReference type="EMBL" id="CP066308">
    <property type="protein sequence ID" value="QQE76429.1"/>
    <property type="molecule type" value="Genomic_DNA"/>
</dbReference>
<dbReference type="GO" id="GO:0016810">
    <property type="term" value="F:hydrolase activity, acting on carbon-nitrogen (but not peptide) bonds"/>
    <property type="evidence" value="ECO:0007669"/>
    <property type="project" value="InterPro"/>
</dbReference>
<organism evidence="3 5">
    <name type="scientific">Brevibacillus composti</name>
    <dbReference type="NCBI Taxonomy" id="2796470"/>
    <lineage>
        <taxon>Bacteria</taxon>
        <taxon>Bacillati</taxon>
        <taxon>Bacillota</taxon>
        <taxon>Bacilli</taxon>
        <taxon>Bacillales</taxon>
        <taxon>Paenibacillaceae</taxon>
        <taxon>Brevibacillus</taxon>
    </lineage>
</organism>
<reference evidence="4" key="2">
    <citation type="submission" date="2021-04" db="EMBL/GenBank/DDBJ databases">
        <title>Brevibacillus composti FJAT-54423, complete genome.</title>
        <authorList>
            <person name="Tang R."/>
        </authorList>
    </citation>
    <scope>NUCLEOTIDE SEQUENCE</scope>
    <source>
        <strain evidence="4">FJAT-54424</strain>
    </source>
</reference>
<dbReference type="Pfam" id="PF01522">
    <property type="entry name" value="Polysacc_deac_1"/>
    <property type="match status" value="1"/>
</dbReference>
<dbReference type="Gene3D" id="3.20.20.370">
    <property type="entry name" value="Glycoside hydrolase/deacetylase"/>
    <property type="match status" value="1"/>
</dbReference>
<evidence type="ECO:0000313" key="4">
    <source>
        <dbReference type="EMBL" id="QUO43507.1"/>
    </source>
</evidence>
<dbReference type="InterPro" id="IPR014235">
    <property type="entry name" value="Spore_PdaA"/>
</dbReference>
<dbReference type="InterPro" id="IPR050248">
    <property type="entry name" value="Polysacc_deacetylase_ArnD"/>
</dbReference>
<dbReference type="CDD" id="cd10948">
    <property type="entry name" value="CE4_BsPdaA_like"/>
    <property type="match status" value="1"/>
</dbReference>
<sequence>MLKRLSRLSLLSLFVLVLSLFTVQAFAYQEVPYHFGFKKSKGGKLPSIDQEGFKGIVDKHGAIFLGDTSKKELFLTFDNGYENGFTPRILDTLKEKKVPAVFFVTGHYVKDQPELLKRMTAEGHLIGNHSWSHPDMTKVPNARIKEELDKVKEAVSQITGQKEMQFLRPPRGIFSERTLAVSKELGYTNVFWSIAYKDWDTKVQRGGKYAYDNVIAQLHPGAVILLHAVSKDNADALGQIIDEARRQGYEFKSLDQLRATPPLAVP</sequence>